<feature type="transmembrane region" description="Helical" evidence="8">
    <location>
        <begin position="35"/>
        <end position="54"/>
    </location>
</feature>
<comment type="caution">
    <text evidence="10">The sequence shown here is derived from an EMBL/GenBank/DDBJ whole genome shotgun (WGS) entry which is preliminary data.</text>
</comment>
<keyword evidence="3" id="KW-0813">Transport</keyword>
<reference evidence="10 11" key="1">
    <citation type="submission" date="2023-06" db="EMBL/GenBank/DDBJ databases">
        <title>Pelomonas sp. PFR6 16S ribosomal RNA gene Genome sequencing and assembly.</title>
        <authorList>
            <person name="Woo H."/>
        </authorList>
    </citation>
    <scope>NUCLEOTIDE SEQUENCE [LARGE SCALE GENOMIC DNA]</scope>
    <source>
        <strain evidence="10 11">PFR6</strain>
    </source>
</reference>
<keyword evidence="7 8" id="KW-0472">Membrane</keyword>
<comment type="subcellular location">
    <subcellularLocation>
        <location evidence="1">Cell membrane</location>
        <topology evidence="1">Multi-pass membrane protein</topology>
    </subcellularLocation>
</comment>
<feature type="transmembrane region" description="Helical" evidence="8">
    <location>
        <begin position="12"/>
        <end position="28"/>
    </location>
</feature>
<name>A0ABT8DSV3_9BURK</name>
<evidence type="ECO:0000256" key="5">
    <source>
        <dbReference type="ARBA" id="ARBA00022692"/>
    </source>
</evidence>
<evidence type="ECO:0000256" key="4">
    <source>
        <dbReference type="ARBA" id="ARBA00022475"/>
    </source>
</evidence>
<evidence type="ECO:0000313" key="11">
    <source>
        <dbReference type="Proteomes" id="UP001228044"/>
    </source>
</evidence>
<feature type="transmembrane region" description="Helical" evidence="8">
    <location>
        <begin position="413"/>
        <end position="431"/>
    </location>
</feature>
<dbReference type="Pfam" id="PF06826">
    <property type="entry name" value="Asp-Al_Ex"/>
    <property type="match status" value="2"/>
</dbReference>
<feature type="transmembrane region" description="Helical" evidence="8">
    <location>
        <begin position="66"/>
        <end position="86"/>
    </location>
</feature>
<dbReference type="PANTHER" id="PTHR30445:SF9">
    <property type="match status" value="1"/>
</dbReference>
<keyword evidence="6 8" id="KW-1133">Transmembrane helix</keyword>
<feature type="transmembrane region" description="Helical" evidence="8">
    <location>
        <begin position="539"/>
        <end position="563"/>
    </location>
</feature>
<dbReference type="Proteomes" id="UP001228044">
    <property type="component" value="Unassembled WGS sequence"/>
</dbReference>
<evidence type="ECO:0000256" key="1">
    <source>
        <dbReference type="ARBA" id="ARBA00004651"/>
    </source>
</evidence>
<evidence type="ECO:0000313" key="10">
    <source>
        <dbReference type="EMBL" id="MDN3921063.1"/>
    </source>
</evidence>
<dbReference type="SUPFAM" id="SSF116726">
    <property type="entry name" value="TrkA C-terminal domain-like"/>
    <property type="match status" value="2"/>
</dbReference>
<dbReference type="InterPro" id="IPR006512">
    <property type="entry name" value="YidE_YbjL"/>
</dbReference>
<dbReference type="Pfam" id="PF02080">
    <property type="entry name" value="TrkA_C"/>
    <property type="match status" value="2"/>
</dbReference>
<dbReference type="NCBIfam" id="TIGR01625">
    <property type="entry name" value="YidE_YbjL_dupl"/>
    <property type="match status" value="1"/>
</dbReference>
<feature type="domain" description="RCK C-terminal" evidence="9">
    <location>
        <begin position="208"/>
        <end position="292"/>
    </location>
</feature>
<evidence type="ECO:0000256" key="2">
    <source>
        <dbReference type="ARBA" id="ARBA00009854"/>
    </source>
</evidence>
<dbReference type="PANTHER" id="PTHR30445">
    <property type="entry name" value="K(+)_H(+) ANTIPORTER SUBUNIT KHTT"/>
    <property type="match status" value="1"/>
</dbReference>
<dbReference type="NCBIfam" id="TIGR03802">
    <property type="entry name" value="Asp_Ala_antiprt"/>
    <property type="match status" value="1"/>
</dbReference>
<feature type="transmembrane region" description="Helical" evidence="8">
    <location>
        <begin position="165"/>
        <end position="187"/>
    </location>
</feature>
<sequence length="566" mass="60525">MIEWLAPFFTKSPEIAVFLAIGIGYWIGKFKFKGVGFGPVTGSLIAGLLIGNFFHVPVADTAKQLLFLLFMFGIGYSAGPGFIRGIQDGGWRWIALGITVPLTGLLTAYAMAKLLHLELGYAAGMMSGGLTESPVIGTASEAIRSLPIPDAEKQRLVAQIPIADALTYIFGTFGVIFFCSYIGPWLLRLDMKAEALKLEREMGIEREQAGISSAWRMFELRAYQLDAEQPVVGRSVAEAEKMLAKERLFVERIRRDGQIIESGPDTVLRAGDIVAVLGSNESLLKVVDTRAVEQFDRELLDIPSATFDVELTNKVYAGRTLADYRRHSPAARGVFLKAIRRGSESIPLGPGTVVQRGDILTVHGLEPAVKRVCEEVGNVLEAGDHTDFVALGLAIFVGALIGIALSFPVGGLHIALGSSVAVLVAGIAMGWRNSIRPSFAYIPHGAIEFMKSVGLAAFVAMIGLKAGPVFVEAVKQIGLTVFLGGIVVTLMPQIVGLYVGRYLLKLNPLMLLGALAGAQTMTAGLAAVQERSESPVAVIGYSSTVAFGHILISIGGTALIWMLHAS</sequence>
<protein>
    <submittedName>
        <fullName evidence="10">Aspartate-alanine antiporter</fullName>
    </submittedName>
</protein>
<evidence type="ECO:0000256" key="6">
    <source>
        <dbReference type="ARBA" id="ARBA00022989"/>
    </source>
</evidence>
<dbReference type="PROSITE" id="PS51202">
    <property type="entry name" value="RCK_C"/>
    <property type="match status" value="2"/>
</dbReference>
<evidence type="ECO:0000256" key="8">
    <source>
        <dbReference type="SAM" id="Phobius"/>
    </source>
</evidence>
<feature type="transmembrane region" description="Helical" evidence="8">
    <location>
        <begin position="93"/>
        <end position="112"/>
    </location>
</feature>
<keyword evidence="11" id="KW-1185">Reference proteome</keyword>
<feature type="domain" description="RCK C-terminal" evidence="9">
    <location>
        <begin position="297"/>
        <end position="378"/>
    </location>
</feature>
<feature type="transmembrane region" description="Helical" evidence="8">
    <location>
        <begin position="506"/>
        <end position="527"/>
    </location>
</feature>
<keyword evidence="4" id="KW-1003">Cell membrane</keyword>
<dbReference type="InterPro" id="IPR036721">
    <property type="entry name" value="RCK_C_sf"/>
</dbReference>
<dbReference type="EMBL" id="JAUHHC010000003">
    <property type="protein sequence ID" value="MDN3921063.1"/>
    <property type="molecule type" value="Genomic_DNA"/>
</dbReference>
<keyword evidence="5 8" id="KW-0812">Transmembrane</keyword>
<dbReference type="RefSeq" id="WP_290359376.1">
    <property type="nucleotide sequence ID" value="NZ_JAUHHC010000003.1"/>
</dbReference>
<evidence type="ECO:0000256" key="3">
    <source>
        <dbReference type="ARBA" id="ARBA00022448"/>
    </source>
</evidence>
<evidence type="ECO:0000259" key="9">
    <source>
        <dbReference type="PROSITE" id="PS51202"/>
    </source>
</evidence>
<dbReference type="InterPro" id="IPR050144">
    <property type="entry name" value="AAE_transporter"/>
</dbReference>
<feature type="transmembrane region" description="Helical" evidence="8">
    <location>
        <begin position="477"/>
        <end position="499"/>
    </location>
</feature>
<dbReference type="Gene3D" id="3.30.70.1450">
    <property type="entry name" value="Regulator of K+ conductance, C-terminal domain"/>
    <property type="match status" value="2"/>
</dbReference>
<dbReference type="InterPro" id="IPR006037">
    <property type="entry name" value="RCK_C"/>
</dbReference>
<feature type="transmembrane region" description="Helical" evidence="8">
    <location>
        <begin position="388"/>
        <end position="407"/>
    </location>
</feature>
<organism evidence="10 11">
    <name type="scientific">Roseateles violae</name>
    <dbReference type="NCBI Taxonomy" id="3058042"/>
    <lineage>
        <taxon>Bacteria</taxon>
        <taxon>Pseudomonadati</taxon>
        <taxon>Pseudomonadota</taxon>
        <taxon>Betaproteobacteria</taxon>
        <taxon>Burkholderiales</taxon>
        <taxon>Sphaerotilaceae</taxon>
        <taxon>Roseateles</taxon>
    </lineage>
</organism>
<gene>
    <name evidence="10" type="primary">aspT</name>
    <name evidence="10" type="ORF">QWJ38_12295</name>
</gene>
<comment type="similarity">
    <text evidence="2">Belongs to the AAE transporter (TC 2.A.81) family.</text>
</comment>
<evidence type="ECO:0000256" key="7">
    <source>
        <dbReference type="ARBA" id="ARBA00023136"/>
    </source>
</evidence>
<dbReference type="InterPro" id="IPR022457">
    <property type="entry name" value="Asp_Ala_antiprt"/>
</dbReference>
<accession>A0ABT8DSV3</accession>
<proteinExistence type="inferred from homology"/>